<dbReference type="Proteomes" id="UP000310158">
    <property type="component" value="Unassembled WGS sequence"/>
</dbReference>
<name>A0A4S4LB91_9AGAM</name>
<proteinExistence type="predicted"/>
<sequence length="229" mass="24887">MGVQALRPINGPVFLMDQHPSALSVKCPCSRGREGMSVRFYRHDSNSKQQPQNALSHSLRSRPDRISAIRYAENKSRRNPIFGPCTLSHSAGGPPRTSSPCCFATPLIVVVAAVRAGAEQPGLEECSLGSPTDLEGRGRRGSDAICGAGHDRIPASLQLMQKPTVRDRFRTNVLSRMPSFHLVSKVTQESACMHPPTPVRTIVKVSSHPSHVLVRMNTVRGSPPSISPR</sequence>
<keyword evidence="3" id="KW-1185">Reference proteome</keyword>
<accession>A0A4S4LB91</accession>
<feature type="region of interest" description="Disordered" evidence="1">
    <location>
        <begin position="42"/>
        <end position="61"/>
    </location>
</feature>
<protein>
    <submittedName>
        <fullName evidence="2">Uncharacterized protein</fullName>
    </submittedName>
</protein>
<evidence type="ECO:0000256" key="1">
    <source>
        <dbReference type="SAM" id="MobiDB-lite"/>
    </source>
</evidence>
<evidence type="ECO:0000313" key="3">
    <source>
        <dbReference type="Proteomes" id="UP000310158"/>
    </source>
</evidence>
<dbReference type="AlphaFoldDB" id="A0A4S4LB91"/>
<organism evidence="2 3">
    <name type="scientific">Bondarzewia mesenterica</name>
    <dbReference type="NCBI Taxonomy" id="1095465"/>
    <lineage>
        <taxon>Eukaryota</taxon>
        <taxon>Fungi</taxon>
        <taxon>Dikarya</taxon>
        <taxon>Basidiomycota</taxon>
        <taxon>Agaricomycotina</taxon>
        <taxon>Agaricomycetes</taxon>
        <taxon>Russulales</taxon>
        <taxon>Bondarzewiaceae</taxon>
        <taxon>Bondarzewia</taxon>
    </lineage>
</organism>
<comment type="caution">
    <text evidence="2">The sequence shown here is derived from an EMBL/GenBank/DDBJ whole genome shotgun (WGS) entry which is preliminary data.</text>
</comment>
<gene>
    <name evidence="2" type="ORF">EW146_g9065</name>
</gene>
<reference evidence="2 3" key="1">
    <citation type="submission" date="2019-02" db="EMBL/GenBank/DDBJ databases">
        <title>Genome sequencing of the rare red list fungi Bondarzewia mesenterica.</title>
        <authorList>
            <person name="Buettner E."/>
            <person name="Kellner H."/>
        </authorList>
    </citation>
    <scope>NUCLEOTIDE SEQUENCE [LARGE SCALE GENOMIC DNA]</scope>
    <source>
        <strain evidence="2 3">DSM 108281</strain>
    </source>
</reference>
<evidence type="ECO:0000313" key="2">
    <source>
        <dbReference type="EMBL" id="THH08218.1"/>
    </source>
</evidence>
<dbReference type="EMBL" id="SGPL01000717">
    <property type="protein sequence ID" value="THH08218.1"/>
    <property type="molecule type" value="Genomic_DNA"/>
</dbReference>
<feature type="compositionally biased region" description="Polar residues" evidence="1">
    <location>
        <begin position="47"/>
        <end position="58"/>
    </location>
</feature>